<comment type="similarity">
    <text evidence="1 2">Belongs to the nucleosome assembly protein (NAP) family.</text>
</comment>
<dbReference type="EMBL" id="JAVRJZ010000008">
    <property type="protein sequence ID" value="KAK2719186.1"/>
    <property type="molecule type" value="Genomic_DNA"/>
</dbReference>
<evidence type="ECO:0000313" key="4">
    <source>
        <dbReference type="Proteomes" id="UP001187531"/>
    </source>
</evidence>
<keyword evidence="4" id="KW-1185">Reference proteome</keyword>
<dbReference type="InterPro" id="IPR002164">
    <property type="entry name" value="NAP_family"/>
</dbReference>
<evidence type="ECO:0000256" key="2">
    <source>
        <dbReference type="RuleBase" id="RU003876"/>
    </source>
</evidence>
<evidence type="ECO:0000313" key="3">
    <source>
        <dbReference type="EMBL" id="KAK2719186.1"/>
    </source>
</evidence>
<dbReference type="Gene3D" id="3.30.1120.90">
    <property type="entry name" value="Nucleosome assembly protein"/>
    <property type="match status" value="1"/>
</dbReference>
<protein>
    <submittedName>
        <fullName evidence="3">Uncharacterized protein</fullName>
    </submittedName>
</protein>
<organism evidence="3 4">
    <name type="scientific">Artemia franciscana</name>
    <name type="common">Brine shrimp</name>
    <name type="synonym">Artemia sanfranciscana</name>
    <dbReference type="NCBI Taxonomy" id="6661"/>
    <lineage>
        <taxon>Eukaryota</taxon>
        <taxon>Metazoa</taxon>
        <taxon>Ecdysozoa</taxon>
        <taxon>Arthropoda</taxon>
        <taxon>Crustacea</taxon>
        <taxon>Branchiopoda</taxon>
        <taxon>Anostraca</taxon>
        <taxon>Artemiidae</taxon>
        <taxon>Artemia</taxon>
    </lineage>
</organism>
<evidence type="ECO:0000256" key="1">
    <source>
        <dbReference type="ARBA" id="ARBA00009947"/>
    </source>
</evidence>
<dbReference type="AlphaFoldDB" id="A0AA88LBD0"/>
<dbReference type="InterPro" id="IPR037231">
    <property type="entry name" value="NAP-like_sf"/>
</dbReference>
<dbReference type="Proteomes" id="UP001187531">
    <property type="component" value="Unassembled WGS sequence"/>
</dbReference>
<reference evidence="3" key="1">
    <citation type="submission" date="2023-07" db="EMBL/GenBank/DDBJ databases">
        <title>Chromosome-level genome assembly of Artemia franciscana.</title>
        <authorList>
            <person name="Jo E."/>
        </authorList>
    </citation>
    <scope>NUCLEOTIDE SEQUENCE</scope>
    <source>
        <tissue evidence="3">Whole body</tissue>
    </source>
</reference>
<name>A0AA88LBD0_ARTSF</name>
<comment type="caution">
    <text evidence="3">The sequence shown here is derived from an EMBL/GenBank/DDBJ whole genome shotgun (WGS) entry which is preliminary data.</text>
</comment>
<dbReference type="Pfam" id="PF00956">
    <property type="entry name" value="NAP"/>
    <property type="match status" value="1"/>
</dbReference>
<gene>
    <name evidence="3" type="ORF">QYM36_004878</name>
</gene>
<proteinExistence type="inferred from homology"/>
<feature type="non-terminal residue" evidence="3">
    <location>
        <position position="67"/>
    </location>
</feature>
<dbReference type="GO" id="GO:0005634">
    <property type="term" value="C:nucleus"/>
    <property type="evidence" value="ECO:0007669"/>
    <property type="project" value="InterPro"/>
</dbReference>
<dbReference type="SUPFAM" id="SSF143113">
    <property type="entry name" value="NAP-like"/>
    <property type="match status" value="1"/>
</dbReference>
<accession>A0AA88LBD0</accession>
<dbReference type="GO" id="GO:0006334">
    <property type="term" value="P:nucleosome assembly"/>
    <property type="evidence" value="ECO:0007669"/>
    <property type="project" value="InterPro"/>
</dbReference>
<feature type="non-terminal residue" evidence="3">
    <location>
        <position position="1"/>
    </location>
</feature>
<dbReference type="PANTHER" id="PTHR11875">
    <property type="entry name" value="TESTIS-SPECIFIC Y-ENCODED PROTEIN"/>
    <property type="match status" value="1"/>
</dbReference>
<sequence>EHDEPILRHLTDITVDLTSSPMGFTLKFHFSPNEFFTDSVLTKIYRMNYSVNEKEPFILKVQKLSNV</sequence>